<dbReference type="GO" id="GO:0005886">
    <property type="term" value="C:plasma membrane"/>
    <property type="evidence" value="ECO:0007669"/>
    <property type="project" value="UniProtKB-SubCell"/>
</dbReference>
<feature type="transmembrane region" description="Helical" evidence="6">
    <location>
        <begin position="375"/>
        <end position="402"/>
    </location>
</feature>
<dbReference type="InterPro" id="IPR025857">
    <property type="entry name" value="MacB_PCD"/>
</dbReference>
<feature type="transmembrane region" description="Helical" evidence="6">
    <location>
        <begin position="423"/>
        <end position="442"/>
    </location>
</feature>
<keyword evidence="5 6" id="KW-0472">Membrane</keyword>
<evidence type="ECO:0000256" key="6">
    <source>
        <dbReference type="SAM" id="Phobius"/>
    </source>
</evidence>
<dbReference type="RefSeq" id="WP_093326349.1">
    <property type="nucleotide sequence ID" value="NZ_FOAF01000003.1"/>
</dbReference>
<feature type="transmembrane region" description="Helical" evidence="6">
    <location>
        <begin position="282"/>
        <end position="304"/>
    </location>
</feature>
<dbReference type="InterPro" id="IPR050250">
    <property type="entry name" value="Macrolide_Exporter_MacB"/>
</dbReference>
<dbReference type="PROSITE" id="PS51257">
    <property type="entry name" value="PROKAR_LIPOPROTEIN"/>
    <property type="match status" value="1"/>
</dbReference>
<evidence type="ECO:0000256" key="3">
    <source>
        <dbReference type="ARBA" id="ARBA00022692"/>
    </source>
</evidence>
<evidence type="ECO:0000259" key="7">
    <source>
        <dbReference type="Pfam" id="PF02687"/>
    </source>
</evidence>
<sequence>MLKNYFKIAWRNLMKSKLFSFINIAGLSIGITACLMIFLFVKHEFSVDRFHTQGDRIYRVMRGVEQDGGGRKVSYLSAPYAPALLNDFKDEIKRAVRVRPNDGLASIGDRSFREEKIYDVDADFFQLFSFPLIRGNAATVLKDPASVVLTETTAKKYFGSVDHAMGKVIELNKYLPLKVTGIAKDVPSNSHLDFDLIVPFSNYEQQEGMKVWINNSLYTYVLLNPDADPKKIESQFSSFMNKYMGEDMRQFGYKFTLSLMPLKDVYFDHASFDGARHTDQKVVYIFLSIALLILLIACINFMNLSTIRAIERAKEVGMRKVLGALRKQLVGQFIGESLLLTSFACLISLGLLVLSMPLYSQLLGYQLSFSWGNSYLWLFLICLVLFIGLVAGSYPAFFLSTFSPIQALKEKLKLGRGAFFRQALVVVQFSISVFLVIGTIVISNQMSYIKNKNLGYDEAQTLIIPVNNGAIYDHLHSFKIDLQKESAVASVSVMSGEPGGFFDEQIFEVDEHSEKWRGRTVFADVDYVKTLGLKVIAGRDLSPAYATDSTDAVLINRTAAAKLGWDPDLALGKWIRNTVRDDHRRKIVGVVEDFNFVSLKEIVQPLVISPNEDWRVILIKLNAGNLKSGIDLVKRTYEKSAPDYPFEYRFLDQQFDKLYQNDLRQQTLLSVFAGLAIFIACLGLFGLASFAATKRIKEIGVRKVLGSSSQEIVILLSKDLIKPVLIATCLAIPISYYVMYNWLQSFAYRISMHWWIFLFAALITFIIALTTVGIKAVKAALANPVDSLRNE</sequence>
<gene>
    <name evidence="9" type="ORF">SAMN05661044_03206</name>
</gene>
<feature type="transmembrane region" description="Helical" evidence="6">
    <location>
        <begin position="668"/>
        <end position="693"/>
    </location>
</feature>
<feature type="domain" description="ABC3 transporter permease C-terminal" evidence="7">
    <location>
        <begin position="671"/>
        <end position="779"/>
    </location>
</feature>
<dbReference type="EMBL" id="FOAF01000003">
    <property type="protein sequence ID" value="SEL71270.1"/>
    <property type="molecule type" value="Genomic_DNA"/>
</dbReference>
<reference evidence="10" key="1">
    <citation type="submission" date="2016-10" db="EMBL/GenBank/DDBJ databases">
        <authorList>
            <person name="Varghese N."/>
            <person name="Submissions S."/>
        </authorList>
    </citation>
    <scope>NUCLEOTIDE SEQUENCE [LARGE SCALE GENOMIC DNA]</scope>
    <source>
        <strain evidence="10">DSM 18733</strain>
    </source>
</reference>
<evidence type="ECO:0000313" key="10">
    <source>
        <dbReference type="Proteomes" id="UP000199421"/>
    </source>
</evidence>
<evidence type="ECO:0000313" key="9">
    <source>
        <dbReference type="EMBL" id="SEL71270.1"/>
    </source>
</evidence>
<feature type="domain" description="MacB-like periplasmic core" evidence="8">
    <location>
        <begin position="430"/>
        <end position="595"/>
    </location>
</feature>
<evidence type="ECO:0000256" key="4">
    <source>
        <dbReference type="ARBA" id="ARBA00022989"/>
    </source>
</evidence>
<evidence type="ECO:0000256" key="5">
    <source>
        <dbReference type="ARBA" id="ARBA00023136"/>
    </source>
</evidence>
<dbReference type="InterPro" id="IPR003838">
    <property type="entry name" value="ABC3_permease_C"/>
</dbReference>
<feature type="transmembrane region" description="Helical" evidence="6">
    <location>
        <begin position="329"/>
        <end position="355"/>
    </location>
</feature>
<dbReference type="Proteomes" id="UP000199421">
    <property type="component" value="Unassembled WGS sequence"/>
</dbReference>
<feature type="domain" description="MacB-like periplasmic core" evidence="8">
    <location>
        <begin position="20"/>
        <end position="236"/>
    </location>
</feature>
<proteinExistence type="predicted"/>
<dbReference type="PANTHER" id="PTHR30572">
    <property type="entry name" value="MEMBRANE COMPONENT OF TRANSPORTER-RELATED"/>
    <property type="match status" value="1"/>
</dbReference>
<dbReference type="Pfam" id="PF02687">
    <property type="entry name" value="FtsX"/>
    <property type="match status" value="2"/>
</dbReference>
<feature type="transmembrane region" description="Helical" evidence="6">
    <location>
        <begin position="752"/>
        <end position="774"/>
    </location>
</feature>
<keyword evidence="4 6" id="KW-1133">Transmembrane helix</keyword>
<evidence type="ECO:0000259" key="8">
    <source>
        <dbReference type="Pfam" id="PF12704"/>
    </source>
</evidence>
<comment type="subcellular location">
    <subcellularLocation>
        <location evidence="1">Cell membrane</location>
        <topology evidence="1">Multi-pass membrane protein</topology>
    </subcellularLocation>
</comment>
<dbReference type="GO" id="GO:0022857">
    <property type="term" value="F:transmembrane transporter activity"/>
    <property type="evidence" value="ECO:0007669"/>
    <property type="project" value="TreeGrafter"/>
</dbReference>
<dbReference type="OrthoDB" id="1451596at2"/>
<protein>
    <submittedName>
        <fullName evidence="9">Putative ABC transport system permease protein</fullName>
    </submittedName>
</protein>
<keyword evidence="10" id="KW-1185">Reference proteome</keyword>
<dbReference type="AlphaFoldDB" id="A0A1H7SF52"/>
<dbReference type="PANTHER" id="PTHR30572:SF18">
    <property type="entry name" value="ABC-TYPE MACROLIDE FAMILY EXPORT SYSTEM PERMEASE COMPONENT 2"/>
    <property type="match status" value="1"/>
</dbReference>
<dbReference type="STRING" id="407022.SAMN05661044_03206"/>
<organism evidence="9 10">
    <name type="scientific">Olivibacter domesticus</name>
    <name type="common">Pseudosphingobacterium domesticum</name>
    <dbReference type="NCBI Taxonomy" id="407022"/>
    <lineage>
        <taxon>Bacteria</taxon>
        <taxon>Pseudomonadati</taxon>
        <taxon>Bacteroidota</taxon>
        <taxon>Sphingobacteriia</taxon>
        <taxon>Sphingobacteriales</taxon>
        <taxon>Sphingobacteriaceae</taxon>
        <taxon>Olivibacter</taxon>
    </lineage>
</organism>
<feature type="transmembrane region" description="Helical" evidence="6">
    <location>
        <begin position="720"/>
        <end position="740"/>
    </location>
</feature>
<dbReference type="Pfam" id="PF12704">
    <property type="entry name" value="MacB_PCD"/>
    <property type="match status" value="2"/>
</dbReference>
<feature type="domain" description="ABC3 transporter permease C-terminal" evidence="7">
    <location>
        <begin position="288"/>
        <end position="398"/>
    </location>
</feature>
<name>A0A1H7SF52_OLID1</name>
<keyword evidence="3 6" id="KW-0812">Transmembrane</keyword>
<accession>A0A1H7SF52</accession>
<evidence type="ECO:0000256" key="1">
    <source>
        <dbReference type="ARBA" id="ARBA00004651"/>
    </source>
</evidence>
<evidence type="ECO:0000256" key="2">
    <source>
        <dbReference type="ARBA" id="ARBA00022475"/>
    </source>
</evidence>
<feature type="transmembrane region" description="Helical" evidence="6">
    <location>
        <begin position="21"/>
        <end position="41"/>
    </location>
</feature>
<keyword evidence="2" id="KW-1003">Cell membrane</keyword>